<protein>
    <recommendedName>
        <fullName evidence="10">Rx N-terminal domain-containing protein</fullName>
    </recommendedName>
</protein>
<dbReference type="InterPro" id="IPR055414">
    <property type="entry name" value="LRR_R13L4/SHOC2-like"/>
</dbReference>
<dbReference type="PANTHER" id="PTHR47186:SF18">
    <property type="entry name" value="RX N-TERMINAL DOMAIN-CONTAINING PROTEIN"/>
    <property type="match status" value="1"/>
</dbReference>
<feature type="domain" description="R13L1/DRL21-like LRR repeat region" evidence="7">
    <location>
        <begin position="465"/>
        <end position="589"/>
    </location>
</feature>
<proteinExistence type="predicted"/>
<dbReference type="GO" id="GO:0006952">
    <property type="term" value="P:defense response"/>
    <property type="evidence" value="ECO:0007669"/>
    <property type="project" value="UniProtKB-KW"/>
</dbReference>
<dbReference type="InterPro" id="IPR003591">
    <property type="entry name" value="Leu-rich_rpt_typical-subtyp"/>
</dbReference>
<keyword evidence="9" id="KW-1185">Reference proteome</keyword>
<evidence type="ECO:0000256" key="2">
    <source>
        <dbReference type="ARBA" id="ARBA00022737"/>
    </source>
</evidence>
<dbReference type="AlphaFoldDB" id="A0AA88DT04"/>
<organism evidence="8 9">
    <name type="scientific">Ficus carica</name>
    <name type="common">Common fig</name>
    <dbReference type="NCBI Taxonomy" id="3494"/>
    <lineage>
        <taxon>Eukaryota</taxon>
        <taxon>Viridiplantae</taxon>
        <taxon>Streptophyta</taxon>
        <taxon>Embryophyta</taxon>
        <taxon>Tracheophyta</taxon>
        <taxon>Spermatophyta</taxon>
        <taxon>Magnoliopsida</taxon>
        <taxon>eudicotyledons</taxon>
        <taxon>Gunneridae</taxon>
        <taxon>Pentapetalae</taxon>
        <taxon>rosids</taxon>
        <taxon>fabids</taxon>
        <taxon>Rosales</taxon>
        <taxon>Moraceae</taxon>
        <taxon>Ficeae</taxon>
        <taxon>Ficus</taxon>
    </lineage>
</organism>
<keyword evidence="2" id="KW-0677">Repeat</keyword>
<gene>
    <name evidence="8" type="ORF">TIFTF001_030060</name>
</gene>
<dbReference type="SUPFAM" id="SSF52047">
    <property type="entry name" value="RNI-like"/>
    <property type="match status" value="1"/>
</dbReference>
<accession>A0AA88DT04</accession>
<dbReference type="Proteomes" id="UP001187192">
    <property type="component" value="Unassembled WGS sequence"/>
</dbReference>
<evidence type="ECO:0000313" key="9">
    <source>
        <dbReference type="Proteomes" id="UP001187192"/>
    </source>
</evidence>
<dbReference type="Gene3D" id="3.80.10.10">
    <property type="entry name" value="Ribonuclease Inhibitor"/>
    <property type="match status" value="3"/>
</dbReference>
<dbReference type="InterPro" id="IPR056789">
    <property type="entry name" value="LRR_R13L1-DRL21"/>
</dbReference>
<dbReference type="InterPro" id="IPR041118">
    <property type="entry name" value="Rx_N"/>
</dbReference>
<evidence type="ECO:0000313" key="8">
    <source>
        <dbReference type="EMBL" id="GMN60969.1"/>
    </source>
</evidence>
<dbReference type="Gene3D" id="1.20.5.4130">
    <property type="match status" value="1"/>
</dbReference>
<keyword evidence="1" id="KW-0433">Leucine-rich repeat</keyword>
<keyword evidence="4" id="KW-0611">Plant defense</keyword>
<feature type="domain" description="Disease resistance N-terminal" evidence="5">
    <location>
        <begin position="15"/>
        <end position="109"/>
    </location>
</feature>
<dbReference type="PANTHER" id="PTHR47186">
    <property type="entry name" value="LEUCINE-RICH REPEAT-CONTAINING PROTEIN 57"/>
    <property type="match status" value="1"/>
</dbReference>
<dbReference type="InterPro" id="IPR032675">
    <property type="entry name" value="LRR_dom_sf"/>
</dbReference>
<dbReference type="Pfam" id="PF23598">
    <property type="entry name" value="LRR_14"/>
    <property type="match status" value="1"/>
</dbReference>
<dbReference type="SMART" id="SM00369">
    <property type="entry name" value="LRR_TYP"/>
    <property type="match status" value="5"/>
</dbReference>
<evidence type="ECO:0008006" key="10">
    <source>
        <dbReference type="Google" id="ProtNLM"/>
    </source>
</evidence>
<dbReference type="SUPFAM" id="SSF52058">
    <property type="entry name" value="L domain-like"/>
    <property type="match status" value="2"/>
</dbReference>
<evidence type="ECO:0000256" key="4">
    <source>
        <dbReference type="ARBA" id="ARBA00022821"/>
    </source>
</evidence>
<sequence length="893" mass="101680">MALELVGGALLSASLQFLFDRIGSPEILSYLRKKSKKSDFDDLLSKLKILFNSVSAVLDDAEHKQISSNRAVEAWLDDLQDAVFDAEDLFDDVEYDVLQLKDEADSKPSSSKVRNLFKHKKKFRNLFSKSRDSNDQDLEKRMRKILERLEYIVKQKDVLGLKERVGERLSWRLPSTCLVEKSQVYGRDDDKETSGSLDKMETNRARHLSYSIVRPDPYERLNSVIEAPRLRTFLPIRSLWMYRCVLSEKVVGDLCLKFRCLRVLSLYGYESIKQLPDSIGELRHLRQLNLSSTSISRLPESVCKLSNLQTLKLNSCESLTTLPNAFHHLTNLRYLDASWSNLEELPESVCMLCNLQTLKVSYCRSLTKLPDDFHHLINLRYLHAGGSGLKELPESLSMLQNLQTLRLAYCSSLTKLPKDFHNLTNLRYLDVDDSGLVDMPTHMGRMKSLETLSNFIVGTDNGKMIGELGGLSHLRGELHIKKLRNVLKAEDALEANLKEMKYLETLILEWDDDETGDSNHEMNVLDNLCPNSALKGLEIKNYGGTKFPNWLVDPSLCNIVDLRLWKCKRCNRLPPLGQLSSLKVLWIGELDAVVKVGPELFGNGSSTVKPFASLEVLTFSEMSSWEEWSMVAEDAEAFPKLRRLSLWHCKKLSADLPRFLPSLTELSIYECPQLSSSLPEMPVVSKLTLVDCDKLTGGCHVVESFECLQRLEISTSLDSTTCRSLPASLKTLEIRGCKNLEFPLPHSYHCPNLNELRIYNCENLITSGMSWNLQGLPNLTNFTISCSECENHLVSFPEEGLLPSTITNLHISDLQRLKTLDNNGLQQLTSLTSLFIYDCTNLLTIPEEGFPHSLEYLRIQGCPLLEKKCQREGEYWNKISRIPRIVIDRELIN</sequence>
<reference evidence="8" key="1">
    <citation type="submission" date="2023-07" db="EMBL/GenBank/DDBJ databases">
        <title>draft genome sequence of fig (Ficus carica).</title>
        <authorList>
            <person name="Takahashi T."/>
            <person name="Nishimura K."/>
        </authorList>
    </citation>
    <scope>NUCLEOTIDE SEQUENCE</scope>
</reference>
<dbReference type="EMBL" id="BTGU01000104">
    <property type="protein sequence ID" value="GMN60969.1"/>
    <property type="molecule type" value="Genomic_DNA"/>
</dbReference>
<name>A0AA88DT04_FICCA</name>
<evidence type="ECO:0000259" key="6">
    <source>
        <dbReference type="Pfam" id="PF23598"/>
    </source>
</evidence>
<dbReference type="GO" id="GO:0000166">
    <property type="term" value="F:nucleotide binding"/>
    <property type="evidence" value="ECO:0007669"/>
    <property type="project" value="UniProtKB-KW"/>
</dbReference>
<keyword evidence="3" id="KW-0547">Nucleotide-binding</keyword>
<dbReference type="Pfam" id="PF25019">
    <property type="entry name" value="LRR_R13L1-DRL21"/>
    <property type="match status" value="1"/>
</dbReference>
<evidence type="ECO:0000259" key="5">
    <source>
        <dbReference type="Pfam" id="PF18052"/>
    </source>
</evidence>
<evidence type="ECO:0000256" key="3">
    <source>
        <dbReference type="ARBA" id="ARBA00022741"/>
    </source>
</evidence>
<dbReference type="Pfam" id="PF18052">
    <property type="entry name" value="Rx_N"/>
    <property type="match status" value="1"/>
</dbReference>
<evidence type="ECO:0000259" key="7">
    <source>
        <dbReference type="Pfam" id="PF25019"/>
    </source>
</evidence>
<feature type="domain" description="Disease resistance R13L4/SHOC-2-like LRR" evidence="6">
    <location>
        <begin position="236"/>
        <end position="332"/>
    </location>
</feature>
<evidence type="ECO:0000256" key="1">
    <source>
        <dbReference type="ARBA" id="ARBA00022614"/>
    </source>
</evidence>
<comment type="caution">
    <text evidence="8">The sequence shown here is derived from an EMBL/GenBank/DDBJ whole genome shotgun (WGS) entry which is preliminary data.</text>
</comment>